<reference evidence="1" key="1">
    <citation type="journal article" date="2021" name="Proc. Natl. Acad. Sci. U.S.A.">
        <title>A Catalog of Tens of Thousands of Viruses from Human Metagenomes Reveals Hidden Associations with Chronic Diseases.</title>
        <authorList>
            <person name="Tisza M.J."/>
            <person name="Buck C.B."/>
        </authorList>
    </citation>
    <scope>NUCLEOTIDE SEQUENCE</scope>
    <source>
        <strain evidence="1">CtdxI18</strain>
    </source>
</reference>
<organism evidence="1">
    <name type="scientific">Myoviridae sp. ctdxI18</name>
    <dbReference type="NCBI Taxonomy" id="2826673"/>
    <lineage>
        <taxon>Viruses</taxon>
        <taxon>Duplodnaviria</taxon>
        <taxon>Heunggongvirae</taxon>
        <taxon>Uroviricota</taxon>
        <taxon>Caudoviricetes</taxon>
    </lineage>
</organism>
<proteinExistence type="predicted"/>
<evidence type="ECO:0000313" key="1">
    <source>
        <dbReference type="EMBL" id="DAD76773.1"/>
    </source>
</evidence>
<accession>A0A8S5M3B1</accession>
<protein>
    <submittedName>
        <fullName evidence="1">Uncharacterized protein</fullName>
    </submittedName>
</protein>
<name>A0A8S5M3B1_9CAUD</name>
<sequence>MLTTLSRTHTVLHLPFCICAGSRYLLLPLLRSGGGCCLPGIKPCCMTPWACGPATWYRRMV</sequence>
<dbReference type="EMBL" id="BK014808">
    <property type="protein sequence ID" value="DAD76773.1"/>
    <property type="molecule type" value="Genomic_DNA"/>
</dbReference>